<reference evidence="3" key="1">
    <citation type="submission" date="2025-08" db="UniProtKB">
        <authorList>
            <consortium name="RefSeq"/>
        </authorList>
    </citation>
    <scope>IDENTIFICATION</scope>
</reference>
<feature type="coiled-coil region" evidence="1">
    <location>
        <begin position="210"/>
        <end position="237"/>
    </location>
</feature>
<evidence type="ECO:0000313" key="3">
    <source>
        <dbReference type="RefSeq" id="XP_065672170.1"/>
    </source>
</evidence>
<protein>
    <submittedName>
        <fullName evidence="3">Uncharacterized protein LOC136089994</fullName>
    </submittedName>
</protein>
<accession>A0ABM4DCN9</accession>
<dbReference type="RefSeq" id="XP_065672170.1">
    <property type="nucleotide sequence ID" value="XM_065816098.1"/>
</dbReference>
<name>A0ABM4DCN9_HYDVU</name>
<proteinExistence type="predicted"/>
<dbReference type="GeneID" id="136089994"/>
<keyword evidence="2" id="KW-1185">Reference proteome</keyword>
<evidence type="ECO:0000313" key="2">
    <source>
        <dbReference type="Proteomes" id="UP001652625"/>
    </source>
</evidence>
<evidence type="ECO:0000256" key="1">
    <source>
        <dbReference type="SAM" id="Coils"/>
    </source>
</evidence>
<gene>
    <name evidence="3" type="primary">LOC136089994</name>
</gene>
<dbReference type="Proteomes" id="UP001652625">
    <property type="component" value="Chromosome 13"/>
</dbReference>
<dbReference type="PANTHER" id="PTHR45749">
    <property type="match status" value="1"/>
</dbReference>
<dbReference type="PANTHER" id="PTHR45749:SF23">
    <property type="entry name" value="ZINC FINGER MYM-TYPE PROTEIN 1-LIKE"/>
    <property type="match status" value="1"/>
</dbReference>
<sequence length="355" mass="41218">MAHKLKNRNVVERFLQFNPIEHHDGEYVFNLVVASTKRWSTLKELLKENVFVLQSLSETRWSSRSDATRAFYANYLQIRQALCEVTNSKHQPPAAVHEAKSLVKHLDYFETALMCVIWKDLLQKMNIVNKALQEPGIELCTIIKLYDGLIQYFHDTHSKFETFEGQAKDLTESDYKEATQRKRIRKRFDHKVMDTSNPSLNVSASDNFRIQQYNVIIDRLNNEMEKRRAAYKVLYERFNFLLDNRSLSSEEVVSKTKTLIQLYPSDLEDKLTDEFLLFSQMFSDGKSVSDKIKLQIDNKLVASFQNVNIAFRIYLSILGTNAESERSFSKLKLIKKLSAFNYGTSATILHGTAIN</sequence>
<keyword evidence="1" id="KW-0175">Coiled coil</keyword>
<organism evidence="2 3">
    <name type="scientific">Hydra vulgaris</name>
    <name type="common">Hydra</name>
    <name type="synonym">Hydra attenuata</name>
    <dbReference type="NCBI Taxonomy" id="6087"/>
    <lineage>
        <taxon>Eukaryota</taxon>
        <taxon>Metazoa</taxon>
        <taxon>Cnidaria</taxon>
        <taxon>Hydrozoa</taxon>
        <taxon>Hydroidolina</taxon>
        <taxon>Anthoathecata</taxon>
        <taxon>Aplanulata</taxon>
        <taxon>Hydridae</taxon>
        <taxon>Hydra</taxon>
    </lineage>
</organism>